<protein>
    <recommendedName>
        <fullName evidence="4">DUF4384 domain-containing protein</fullName>
    </recommendedName>
</protein>
<accession>A0ABV4A0M0</accession>
<proteinExistence type="predicted"/>
<feature type="signal peptide" evidence="1">
    <location>
        <begin position="1"/>
        <end position="25"/>
    </location>
</feature>
<comment type="caution">
    <text evidence="2">The sequence shown here is derived from an EMBL/GenBank/DDBJ whole genome shotgun (WGS) entry which is preliminary data.</text>
</comment>
<dbReference type="EMBL" id="JBFYGN010000036">
    <property type="protein sequence ID" value="MEX8195215.1"/>
    <property type="molecule type" value="Genomic_DNA"/>
</dbReference>
<organism evidence="2 3">
    <name type="scientific">Comamonas guangdongensis</name>
    <dbReference type="NCBI Taxonomy" id="510515"/>
    <lineage>
        <taxon>Bacteria</taxon>
        <taxon>Pseudomonadati</taxon>
        <taxon>Pseudomonadota</taxon>
        <taxon>Betaproteobacteria</taxon>
        <taxon>Burkholderiales</taxon>
        <taxon>Comamonadaceae</taxon>
        <taxon>Comamonas</taxon>
    </lineage>
</organism>
<sequence length="392" mass="42681">MRTFSVFKRLGLVVGIALFTQCSLAQTRDVTFAGVAFSGSAASLSQRFPYSQQYEKQLKASRSSSYKRALAAVSANTPQNFNLSTSPISDLKGNDQALVSSLVVSSETVSVEHFGDIRKLFILLRGQALFFDFKSMNVVRSYPISFGYVDNFQHEPSSQEILERVRLVYEGSGDKPGLFARYASALATATLPTQVSRYLQVTQATLTPEMAAALPDYLKSAPGVQETWAADLVGEAISTRIGVPLVPFSKGHAVGNVMSMQVMDGDVFNLSLPKPDYEIEVDFKNVKKIKFSQSAGGASYVYGTYADIRIKEPLSGTFYLNTSLKNGETKVVPASQTYVDDFPAYYDSVNGMFVKLSETIAGKGGNWIKTAASATDIDNQIASTSKLMNLCK</sequence>
<evidence type="ECO:0000313" key="2">
    <source>
        <dbReference type="EMBL" id="MEX8195215.1"/>
    </source>
</evidence>
<name>A0ABV4A0M0_9BURK</name>
<evidence type="ECO:0000256" key="1">
    <source>
        <dbReference type="SAM" id="SignalP"/>
    </source>
</evidence>
<gene>
    <name evidence="2" type="ORF">AB6724_20475</name>
</gene>
<dbReference type="Proteomes" id="UP001561046">
    <property type="component" value="Unassembled WGS sequence"/>
</dbReference>
<feature type="chain" id="PRO_5045217986" description="DUF4384 domain-containing protein" evidence="1">
    <location>
        <begin position="26"/>
        <end position="392"/>
    </location>
</feature>
<keyword evidence="1" id="KW-0732">Signal</keyword>
<dbReference type="RefSeq" id="WP_369340392.1">
    <property type="nucleotide sequence ID" value="NZ_JBFYGN010000036.1"/>
</dbReference>
<reference evidence="2 3" key="1">
    <citation type="journal article" date="2013" name="Int. J. Syst. Evol. Microbiol.">
        <title>Comamonas guangdongensis sp. nov., isolated from subterranean forest sediment, and emended description of the genus Comamonas.</title>
        <authorList>
            <person name="Zhang J."/>
            <person name="Wang Y."/>
            <person name="Zhou S."/>
            <person name="Wu C."/>
            <person name="He J."/>
            <person name="Li F."/>
        </authorList>
    </citation>
    <scope>NUCLEOTIDE SEQUENCE [LARGE SCALE GENOMIC DNA]</scope>
    <source>
        <strain evidence="2 3">CCTCC AB2011133</strain>
    </source>
</reference>
<keyword evidence="3" id="KW-1185">Reference proteome</keyword>
<evidence type="ECO:0000313" key="3">
    <source>
        <dbReference type="Proteomes" id="UP001561046"/>
    </source>
</evidence>
<evidence type="ECO:0008006" key="4">
    <source>
        <dbReference type="Google" id="ProtNLM"/>
    </source>
</evidence>